<feature type="domain" description="ABC transporter" evidence="11">
    <location>
        <begin position="378"/>
        <end position="612"/>
    </location>
</feature>
<dbReference type="FunFam" id="3.40.50.300:FF:000287">
    <property type="entry name" value="Multidrug ABC transporter ATP-binding protein"/>
    <property type="match status" value="1"/>
</dbReference>
<keyword evidence="7 10" id="KW-1133">Transmembrane helix</keyword>
<evidence type="ECO:0000256" key="9">
    <source>
        <dbReference type="SAM" id="MobiDB-lite"/>
    </source>
</evidence>
<dbReference type="InterPro" id="IPR036640">
    <property type="entry name" value="ABC1_TM_sf"/>
</dbReference>
<dbReference type="CDD" id="cd18547">
    <property type="entry name" value="ABC_6TM_Tm288_like"/>
    <property type="match status" value="1"/>
</dbReference>
<dbReference type="PROSITE" id="PS50893">
    <property type="entry name" value="ABC_TRANSPORTER_2"/>
    <property type="match status" value="1"/>
</dbReference>
<dbReference type="AlphaFoldDB" id="A0A1M6F783"/>
<dbReference type="Pfam" id="PF00005">
    <property type="entry name" value="ABC_tran"/>
    <property type="match status" value="1"/>
</dbReference>
<feature type="transmembrane region" description="Helical" evidence="10">
    <location>
        <begin position="61"/>
        <end position="86"/>
    </location>
</feature>
<keyword evidence="8 10" id="KW-0472">Membrane</keyword>
<evidence type="ECO:0000256" key="5">
    <source>
        <dbReference type="ARBA" id="ARBA00022741"/>
    </source>
</evidence>
<feature type="domain" description="ABC transmembrane type-1" evidence="12">
    <location>
        <begin position="62"/>
        <end position="344"/>
    </location>
</feature>
<dbReference type="RefSeq" id="WP_207650396.1">
    <property type="nucleotide sequence ID" value="NZ_FQZV01000010.1"/>
</dbReference>
<keyword evidence="2" id="KW-0813">Transport</keyword>
<dbReference type="FunFam" id="1.20.1560.10:FF:000011">
    <property type="entry name" value="Multidrug ABC transporter ATP-binding protein"/>
    <property type="match status" value="1"/>
</dbReference>
<dbReference type="GO" id="GO:0005886">
    <property type="term" value="C:plasma membrane"/>
    <property type="evidence" value="ECO:0007669"/>
    <property type="project" value="UniProtKB-SubCell"/>
</dbReference>
<dbReference type="SMART" id="SM00382">
    <property type="entry name" value="AAA"/>
    <property type="match status" value="1"/>
</dbReference>
<dbReference type="Pfam" id="PF00664">
    <property type="entry name" value="ABC_membrane"/>
    <property type="match status" value="1"/>
</dbReference>
<evidence type="ECO:0000256" key="1">
    <source>
        <dbReference type="ARBA" id="ARBA00004651"/>
    </source>
</evidence>
<evidence type="ECO:0000259" key="12">
    <source>
        <dbReference type="PROSITE" id="PS50929"/>
    </source>
</evidence>
<evidence type="ECO:0000256" key="6">
    <source>
        <dbReference type="ARBA" id="ARBA00022840"/>
    </source>
</evidence>
<evidence type="ECO:0000313" key="13">
    <source>
        <dbReference type="EMBL" id="SHI93557.1"/>
    </source>
</evidence>
<dbReference type="Gene3D" id="1.20.1560.10">
    <property type="entry name" value="ABC transporter type 1, transmembrane domain"/>
    <property type="match status" value="1"/>
</dbReference>
<dbReference type="PROSITE" id="PS50929">
    <property type="entry name" value="ABC_TM1F"/>
    <property type="match status" value="1"/>
</dbReference>
<comment type="subcellular location">
    <subcellularLocation>
        <location evidence="1">Cell membrane</location>
        <topology evidence="1">Multi-pass membrane protein</topology>
    </subcellularLocation>
</comment>
<accession>A0A1M6F783</accession>
<keyword evidence="6 13" id="KW-0067">ATP-binding</keyword>
<dbReference type="GO" id="GO:0016887">
    <property type="term" value="F:ATP hydrolysis activity"/>
    <property type="evidence" value="ECO:0007669"/>
    <property type="project" value="InterPro"/>
</dbReference>
<dbReference type="PROSITE" id="PS00211">
    <property type="entry name" value="ABC_TRANSPORTER_1"/>
    <property type="match status" value="1"/>
</dbReference>
<dbReference type="SUPFAM" id="SSF52540">
    <property type="entry name" value="P-loop containing nucleoside triphosphate hydrolases"/>
    <property type="match status" value="1"/>
</dbReference>
<keyword evidence="5" id="KW-0547">Nucleotide-binding</keyword>
<dbReference type="SUPFAM" id="SSF90123">
    <property type="entry name" value="ABC transporter transmembrane region"/>
    <property type="match status" value="1"/>
</dbReference>
<proteinExistence type="predicted"/>
<dbReference type="PANTHER" id="PTHR43394:SF1">
    <property type="entry name" value="ATP-BINDING CASSETTE SUB-FAMILY B MEMBER 10, MITOCHONDRIAL"/>
    <property type="match status" value="1"/>
</dbReference>
<organism evidence="13 14">
    <name type="scientific">Geosporobacter subterraneus DSM 17957</name>
    <dbReference type="NCBI Taxonomy" id="1121919"/>
    <lineage>
        <taxon>Bacteria</taxon>
        <taxon>Bacillati</taxon>
        <taxon>Bacillota</taxon>
        <taxon>Clostridia</taxon>
        <taxon>Peptostreptococcales</taxon>
        <taxon>Thermotaleaceae</taxon>
        <taxon>Geosporobacter</taxon>
    </lineage>
</organism>
<dbReference type="CDD" id="cd03254">
    <property type="entry name" value="ABCC_Glucan_exporter_like"/>
    <property type="match status" value="1"/>
</dbReference>
<evidence type="ECO:0000256" key="10">
    <source>
        <dbReference type="SAM" id="Phobius"/>
    </source>
</evidence>
<gene>
    <name evidence="13" type="ORF">SAMN02745975_00934</name>
</gene>
<feature type="compositionally biased region" description="Basic and acidic residues" evidence="9">
    <location>
        <begin position="1"/>
        <end position="11"/>
    </location>
</feature>
<sequence length="619" mass="69248">MRNNKSERDSSVSEGRWSGARPAGMGNRHHGMVMGPIVKAKDIKGTLRKLWYYLDRQRRTLIIVFALVWMGALLNLAGPYLIGVAIDRYILPGDFEGLRWIALLMMGIYGLNAISTWLQNYWMIGMAQHIVLHMRNDLFGKLQTLPLSFFDSRPHGELMSRLTNDIENISSTLNTSTTQVFSSGITIIGTFLFMLWLSPLLTLLSVIVIPLMAICTKLIAGRTRNYFSEQQKNLGELNGLIEETISGQRVVKVFSREKNIIEKFDAHNLHLKEAGIKAQVFSGLIPPLMNVLNNLSLAIVAGAGGWLTVKEIITVGTIASFISYAKQFTRPLNELANQFNMIQSAIAAAERVFQIMDQEPETEDSPNAIKLETIAGEVDFDRVSFAYKEGVLVLKNINLQVKAGQTIALVGPTGAGKTTIINLLMRFYDVNQGCIRIDGQDIRNIKRAALRTSLGIVLQDTYLFSESVRENIRYGRLDATEEEIERAARLANADGFIRRLPQGYDTILSEEGGNLSQGQKQLLAIARAILADPAILILDEATSSVDTRTEVHIQQAMLNLMKGRTSFVIAHRLSTIRDADKIVVIDGGEIREQGTHEELLKKKGFYYRLYMSQFHRQVS</sequence>
<keyword evidence="3" id="KW-1003">Cell membrane</keyword>
<feature type="region of interest" description="Disordered" evidence="9">
    <location>
        <begin position="1"/>
        <end position="30"/>
    </location>
</feature>
<reference evidence="14" key="1">
    <citation type="submission" date="2016-11" db="EMBL/GenBank/DDBJ databases">
        <authorList>
            <person name="Varghese N."/>
            <person name="Submissions S."/>
        </authorList>
    </citation>
    <scope>NUCLEOTIDE SEQUENCE [LARGE SCALE GENOMIC DNA]</scope>
    <source>
        <strain evidence="14">DSM 17957</strain>
    </source>
</reference>
<evidence type="ECO:0000256" key="8">
    <source>
        <dbReference type="ARBA" id="ARBA00023136"/>
    </source>
</evidence>
<dbReference type="InterPro" id="IPR003439">
    <property type="entry name" value="ABC_transporter-like_ATP-bd"/>
</dbReference>
<feature type="transmembrane region" description="Helical" evidence="10">
    <location>
        <begin position="203"/>
        <end position="220"/>
    </location>
</feature>
<dbReference type="EMBL" id="FQZV01000010">
    <property type="protein sequence ID" value="SHI93557.1"/>
    <property type="molecule type" value="Genomic_DNA"/>
</dbReference>
<keyword evidence="14" id="KW-1185">Reference proteome</keyword>
<dbReference type="Proteomes" id="UP000184536">
    <property type="component" value="Unassembled WGS sequence"/>
</dbReference>
<evidence type="ECO:0000256" key="7">
    <source>
        <dbReference type="ARBA" id="ARBA00022989"/>
    </source>
</evidence>
<dbReference type="PANTHER" id="PTHR43394">
    <property type="entry name" value="ATP-DEPENDENT PERMEASE MDL1, MITOCHONDRIAL"/>
    <property type="match status" value="1"/>
</dbReference>
<dbReference type="STRING" id="1121919.SAMN02745975_00934"/>
<dbReference type="InterPro" id="IPR003593">
    <property type="entry name" value="AAA+_ATPase"/>
</dbReference>
<dbReference type="InterPro" id="IPR017871">
    <property type="entry name" value="ABC_transporter-like_CS"/>
</dbReference>
<evidence type="ECO:0000256" key="3">
    <source>
        <dbReference type="ARBA" id="ARBA00022475"/>
    </source>
</evidence>
<dbReference type="InterPro" id="IPR011527">
    <property type="entry name" value="ABC1_TM_dom"/>
</dbReference>
<feature type="transmembrane region" description="Helical" evidence="10">
    <location>
        <begin position="98"/>
        <end position="118"/>
    </location>
</feature>
<evidence type="ECO:0000313" key="14">
    <source>
        <dbReference type="Proteomes" id="UP000184536"/>
    </source>
</evidence>
<dbReference type="InterPro" id="IPR039421">
    <property type="entry name" value="Type_1_exporter"/>
</dbReference>
<evidence type="ECO:0000259" key="11">
    <source>
        <dbReference type="PROSITE" id="PS50893"/>
    </source>
</evidence>
<name>A0A1M6F783_9FIRM</name>
<keyword evidence="4 10" id="KW-0812">Transmembrane</keyword>
<evidence type="ECO:0000256" key="2">
    <source>
        <dbReference type="ARBA" id="ARBA00022448"/>
    </source>
</evidence>
<dbReference type="InterPro" id="IPR027417">
    <property type="entry name" value="P-loop_NTPase"/>
</dbReference>
<dbReference type="GO" id="GO:0015421">
    <property type="term" value="F:ABC-type oligopeptide transporter activity"/>
    <property type="evidence" value="ECO:0007669"/>
    <property type="project" value="TreeGrafter"/>
</dbReference>
<dbReference type="Gene3D" id="3.40.50.300">
    <property type="entry name" value="P-loop containing nucleotide triphosphate hydrolases"/>
    <property type="match status" value="1"/>
</dbReference>
<evidence type="ECO:0000256" key="4">
    <source>
        <dbReference type="ARBA" id="ARBA00022692"/>
    </source>
</evidence>
<dbReference type="GO" id="GO:0005524">
    <property type="term" value="F:ATP binding"/>
    <property type="evidence" value="ECO:0007669"/>
    <property type="project" value="UniProtKB-KW"/>
</dbReference>
<protein>
    <submittedName>
        <fullName evidence="13">ATP-binding cassette, subfamily B</fullName>
    </submittedName>
</protein>